<name>A0A847SHQ7_9BACT</name>
<sequence length="64" mass="7546">MRVFEQWYNHLKVADIEKYDAAIETTDMDIYCSIIIHSQNKLRAHIISSFQHLADATTEKLKSY</sequence>
<dbReference type="EMBL" id="JABAHZ010000013">
    <property type="protein sequence ID" value="NLR82850.1"/>
    <property type="molecule type" value="Genomic_DNA"/>
</dbReference>
<dbReference type="Proteomes" id="UP000552864">
    <property type="component" value="Unassembled WGS sequence"/>
</dbReference>
<keyword evidence="2" id="KW-1185">Reference proteome</keyword>
<reference evidence="1 2" key="1">
    <citation type="submission" date="2020-04" db="EMBL/GenBank/DDBJ databases">
        <authorList>
            <person name="Yin C."/>
        </authorList>
    </citation>
    <scope>NUCLEOTIDE SEQUENCE [LARGE SCALE GENOMIC DNA]</scope>
    <source>
        <strain evidence="1 2">Ak56</strain>
    </source>
</reference>
<protein>
    <submittedName>
        <fullName evidence="1">Uncharacterized protein</fullName>
    </submittedName>
</protein>
<comment type="caution">
    <text evidence="1">The sequence shown here is derived from an EMBL/GenBank/DDBJ whole genome shotgun (WGS) entry which is preliminary data.</text>
</comment>
<evidence type="ECO:0000313" key="1">
    <source>
        <dbReference type="EMBL" id="NLR82850.1"/>
    </source>
</evidence>
<dbReference type="AlphaFoldDB" id="A0A847SHQ7"/>
<gene>
    <name evidence="1" type="ORF">HGH91_29820</name>
</gene>
<organism evidence="1 2">
    <name type="scientific">Chitinophaga eiseniae</name>
    <dbReference type="NCBI Taxonomy" id="634771"/>
    <lineage>
        <taxon>Bacteria</taxon>
        <taxon>Pseudomonadati</taxon>
        <taxon>Bacteroidota</taxon>
        <taxon>Chitinophagia</taxon>
        <taxon>Chitinophagales</taxon>
        <taxon>Chitinophagaceae</taxon>
        <taxon>Chitinophaga</taxon>
    </lineage>
</organism>
<evidence type="ECO:0000313" key="2">
    <source>
        <dbReference type="Proteomes" id="UP000552864"/>
    </source>
</evidence>
<proteinExistence type="predicted"/>
<accession>A0A847SHQ7</accession>